<dbReference type="EMBL" id="LAZR01028264">
    <property type="protein sequence ID" value="KKL63151.1"/>
    <property type="molecule type" value="Genomic_DNA"/>
</dbReference>
<comment type="caution">
    <text evidence="2">The sequence shown here is derived from an EMBL/GenBank/DDBJ whole genome shotgun (WGS) entry which is preliminary data.</text>
</comment>
<protein>
    <submittedName>
        <fullName evidence="2">Uncharacterized protein</fullName>
    </submittedName>
</protein>
<evidence type="ECO:0000313" key="2">
    <source>
        <dbReference type="EMBL" id="KKL63151.1"/>
    </source>
</evidence>
<gene>
    <name evidence="2" type="ORF">LCGC14_2177940</name>
</gene>
<accession>A0A0F9EAB8</accession>
<reference evidence="2" key="1">
    <citation type="journal article" date="2015" name="Nature">
        <title>Complex archaea that bridge the gap between prokaryotes and eukaryotes.</title>
        <authorList>
            <person name="Spang A."/>
            <person name="Saw J.H."/>
            <person name="Jorgensen S.L."/>
            <person name="Zaremba-Niedzwiedzka K."/>
            <person name="Martijn J."/>
            <person name="Lind A.E."/>
            <person name="van Eijk R."/>
            <person name="Schleper C."/>
            <person name="Guy L."/>
            <person name="Ettema T.J."/>
        </authorList>
    </citation>
    <scope>NUCLEOTIDE SEQUENCE</scope>
</reference>
<proteinExistence type="predicted"/>
<feature type="non-terminal residue" evidence="2">
    <location>
        <position position="1"/>
    </location>
</feature>
<dbReference type="AlphaFoldDB" id="A0A0F9EAB8"/>
<sequence>VKMVREQHHAGVNKLGKQMQSGYSSGYGKRRKKKGLQTKFVDLHFSGKYHKGLRLEPVRGGVDVQSPEPYAWYLRGNFPNMAGLTKENADVVAEILANILAPEIKKYLVG</sequence>
<evidence type="ECO:0000256" key="1">
    <source>
        <dbReference type="SAM" id="MobiDB-lite"/>
    </source>
</evidence>
<name>A0A0F9EAB8_9ZZZZ</name>
<organism evidence="2">
    <name type="scientific">marine sediment metagenome</name>
    <dbReference type="NCBI Taxonomy" id="412755"/>
    <lineage>
        <taxon>unclassified sequences</taxon>
        <taxon>metagenomes</taxon>
        <taxon>ecological metagenomes</taxon>
    </lineage>
</organism>
<feature type="region of interest" description="Disordered" evidence="1">
    <location>
        <begin position="1"/>
        <end position="31"/>
    </location>
</feature>